<dbReference type="EMBL" id="WVHS01000001">
    <property type="protein sequence ID" value="MXV14284.1"/>
    <property type="molecule type" value="Genomic_DNA"/>
</dbReference>
<feature type="signal peptide" evidence="1">
    <location>
        <begin position="1"/>
        <end position="17"/>
    </location>
</feature>
<organism evidence="2 3">
    <name type="scientific">Hufsiella ginkgonis</name>
    <dbReference type="NCBI Taxonomy" id="2695274"/>
    <lineage>
        <taxon>Bacteria</taxon>
        <taxon>Pseudomonadati</taxon>
        <taxon>Bacteroidota</taxon>
        <taxon>Sphingobacteriia</taxon>
        <taxon>Sphingobacteriales</taxon>
        <taxon>Sphingobacteriaceae</taxon>
        <taxon>Hufsiella</taxon>
    </lineage>
</organism>
<evidence type="ECO:0000313" key="3">
    <source>
        <dbReference type="Proteomes" id="UP000451233"/>
    </source>
</evidence>
<feature type="chain" id="PRO_5029849033" evidence="1">
    <location>
        <begin position="18"/>
        <end position="71"/>
    </location>
</feature>
<dbReference type="Proteomes" id="UP000451233">
    <property type="component" value="Unassembled WGS sequence"/>
</dbReference>
<protein>
    <submittedName>
        <fullName evidence="2">Uncharacterized protein</fullName>
    </submittedName>
</protein>
<proteinExistence type="predicted"/>
<keyword evidence="3" id="KW-1185">Reference proteome</keyword>
<comment type="caution">
    <text evidence="2">The sequence shown here is derived from an EMBL/GenBank/DDBJ whole genome shotgun (WGS) entry which is preliminary data.</text>
</comment>
<name>A0A7K1XTJ1_9SPHI</name>
<gene>
    <name evidence="2" type="ORF">GS398_03160</name>
</gene>
<evidence type="ECO:0000256" key="1">
    <source>
        <dbReference type="SAM" id="SignalP"/>
    </source>
</evidence>
<dbReference type="AlphaFoldDB" id="A0A7K1XTJ1"/>
<sequence length="71" mass="8144">MKTLLLLMIVFIHTNCAVVDTTAVYVCESRNATRYHYKRNCRGLGNCTYKVAKITLSNAKKSGKKLCRWED</sequence>
<keyword evidence="1" id="KW-0732">Signal</keyword>
<reference evidence="2 3" key="1">
    <citation type="submission" date="2019-11" db="EMBL/GenBank/DDBJ databases">
        <title>Pedobacter sp. HMF7056 Genome sequencing and assembly.</title>
        <authorList>
            <person name="Kang H."/>
            <person name="Kim H."/>
            <person name="Joh K."/>
        </authorList>
    </citation>
    <scope>NUCLEOTIDE SEQUENCE [LARGE SCALE GENOMIC DNA]</scope>
    <source>
        <strain evidence="2 3">HMF7056</strain>
    </source>
</reference>
<evidence type="ECO:0000313" key="2">
    <source>
        <dbReference type="EMBL" id="MXV14284.1"/>
    </source>
</evidence>
<accession>A0A7K1XTJ1</accession>
<dbReference type="RefSeq" id="WP_160905265.1">
    <property type="nucleotide sequence ID" value="NZ_WVHS01000001.1"/>
</dbReference>